<dbReference type="EMBL" id="JABANM010022068">
    <property type="protein sequence ID" value="KAF4720176.1"/>
    <property type="molecule type" value="Genomic_DNA"/>
</dbReference>
<accession>A0A7J6RJ99</accession>
<feature type="non-terminal residue" evidence="1">
    <location>
        <position position="181"/>
    </location>
</feature>
<organism evidence="1 2">
    <name type="scientific">Perkinsus olseni</name>
    <name type="common">Perkinsus atlanticus</name>
    <dbReference type="NCBI Taxonomy" id="32597"/>
    <lineage>
        <taxon>Eukaryota</taxon>
        <taxon>Sar</taxon>
        <taxon>Alveolata</taxon>
        <taxon>Perkinsozoa</taxon>
        <taxon>Perkinsea</taxon>
        <taxon>Perkinsida</taxon>
        <taxon>Perkinsidae</taxon>
        <taxon>Perkinsus</taxon>
    </lineage>
</organism>
<proteinExistence type="predicted"/>
<feature type="non-terminal residue" evidence="1">
    <location>
        <position position="1"/>
    </location>
</feature>
<name>A0A7J6RJ99_PEROL</name>
<evidence type="ECO:0000313" key="1">
    <source>
        <dbReference type="EMBL" id="KAF4720176.1"/>
    </source>
</evidence>
<protein>
    <submittedName>
        <fullName evidence="1">Uncharacterized protein</fullName>
    </submittedName>
</protein>
<comment type="caution">
    <text evidence="1">The sequence shown here is derived from an EMBL/GenBank/DDBJ whole genome shotgun (WGS) entry which is preliminary data.</text>
</comment>
<sequence>IHTVVSPDINYSYLPENNRILGAYWANKIWIPYAGKKAAGESGVEIKSGNSGVFEPKSNGGGNSTFRYALVIDDIETVLPSGFDLHSLNLEETRPAAVHFPVTIDPRNRPSPDLAKFADMRLLLESTHINFQAQFLGGALATQRGVSLWHRGTLDKVLYEHGTEPFRVSNLYAGLLMLRQR</sequence>
<evidence type="ECO:0000313" key="2">
    <source>
        <dbReference type="Proteomes" id="UP000574390"/>
    </source>
</evidence>
<dbReference type="AlphaFoldDB" id="A0A7J6RJ99"/>
<dbReference type="Proteomes" id="UP000574390">
    <property type="component" value="Unassembled WGS sequence"/>
</dbReference>
<reference evidence="1 2" key="1">
    <citation type="submission" date="2020-04" db="EMBL/GenBank/DDBJ databases">
        <title>Perkinsus olseni comparative genomics.</title>
        <authorList>
            <person name="Bogema D.R."/>
        </authorList>
    </citation>
    <scope>NUCLEOTIDE SEQUENCE [LARGE SCALE GENOMIC DNA]</scope>
    <source>
        <strain evidence="1">ATCC PRA-205</strain>
    </source>
</reference>
<gene>
    <name evidence="1" type="ORF">FOZ62_011155</name>
</gene>